<dbReference type="EMBL" id="JARGDH010000002">
    <property type="protein sequence ID" value="KAL0275842.1"/>
    <property type="molecule type" value="Genomic_DNA"/>
</dbReference>
<organism evidence="11">
    <name type="scientific">Menopon gallinae</name>
    <name type="common">poultry shaft louse</name>
    <dbReference type="NCBI Taxonomy" id="328185"/>
    <lineage>
        <taxon>Eukaryota</taxon>
        <taxon>Metazoa</taxon>
        <taxon>Ecdysozoa</taxon>
        <taxon>Arthropoda</taxon>
        <taxon>Hexapoda</taxon>
        <taxon>Insecta</taxon>
        <taxon>Pterygota</taxon>
        <taxon>Neoptera</taxon>
        <taxon>Paraneoptera</taxon>
        <taxon>Psocodea</taxon>
        <taxon>Troctomorpha</taxon>
        <taxon>Phthiraptera</taxon>
        <taxon>Amblycera</taxon>
        <taxon>Menoponidae</taxon>
        <taxon>Menopon</taxon>
    </lineage>
</organism>
<dbReference type="FunFam" id="3.30.1380.20:FF:000005">
    <property type="entry name" value="Trafficking protein particle complex subunit 5"/>
    <property type="match status" value="1"/>
</dbReference>
<dbReference type="AlphaFoldDB" id="A0AAW2I2F5"/>
<comment type="subcellular location">
    <subcellularLocation>
        <location evidence="3">Endoplasmic reticulum</location>
    </subcellularLocation>
    <subcellularLocation>
        <location evidence="2 10">Golgi apparatus</location>
        <location evidence="2 10">cis-Golgi network</location>
    </subcellularLocation>
</comment>
<keyword evidence="8 10" id="KW-0333">Golgi apparatus</keyword>
<comment type="subunit">
    <text evidence="10">Part of the multisubunit TRAPP (transport protein particle) complex.</text>
</comment>
<reference evidence="11" key="1">
    <citation type="journal article" date="2024" name="Gigascience">
        <title>Chromosome-level genome of the poultry shaft louse Menopon gallinae provides insight into the host-switching and adaptive evolution of parasitic lice.</title>
        <authorList>
            <person name="Xu Y."/>
            <person name="Ma L."/>
            <person name="Liu S."/>
            <person name="Liang Y."/>
            <person name="Liu Q."/>
            <person name="He Z."/>
            <person name="Tian L."/>
            <person name="Duan Y."/>
            <person name="Cai W."/>
            <person name="Li H."/>
            <person name="Song F."/>
        </authorList>
    </citation>
    <scope>NUCLEOTIDE SEQUENCE</scope>
    <source>
        <strain evidence="11">Cailab_2023a</strain>
    </source>
</reference>
<evidence type="ECO:0000256" key="5">
    <source>
        <dbReference type="ARBA" id="ARBA00022448"/>
    </source>
</evidence>
<proteinExistence type="inferred from homology"/>
<evidence type="ECO:0000256" key="8">
    <source>
        <dbReference type="ARBA" id="ARBA00023034"/>
    </source>
</evidence>
<dbReference type="Pfam" id="PF04051">
    <property type="entry name" value="TRAPP"/>
    <property type="match status" value="1"/>
</dbReference>
<keyword evidence="7 10" id="KW-0931">ER-Golgi transport</keyword>
<dbReference type="GO" id="GO:0005783">
    <property type="term" value="C:endoplasmic reticulum"/>
    <property type="evidence" value="ECO:0007669"/>
    <property type="project" value="UniProtKB-SubCell"/>
</dbReference>
<protein>
    <recommendedName>
        <fullName evidence="9 10">Trafficking protein particle complex subunit 5</fullName>
    </recommendedName>
</protein>
<evidence type="ECO:0000256" key="7">
    <source>
        <dbReference type="ARBA" id="ARBA00022892"/>
    </source>
</evidence>
<gene>
    <name evidence="11" type="ORF">PYX00_003570</name>
</gene>
<dbReference type="CDD" id="cd14943">
    <property type="entry name" value="TRAPPC5_Trs31"/>
    <property type="match status" value="1"/>
</dbReference>
<dbReference type="PANTHER" id="PTHR20902:SF0">
    <property type="entry name" value="TRAFFICKING PROTEIN PARTICLE COMPLEX SUBUNIT 5"/>
    <property type="match status" value="1"/>
</dbReference>
<evidence type="ECO:0000256" key="4">
    <source>
        <dbReference type="ARBA" id="ARBA00006218"/>
    </source>
</evidence>
<evidence type="ECO:0000256" key="6">
    <source>
        <dbReference type="ARBA" id="ARBA00022824"/>
    </source>
</evidence>
<dbReference type="SUPFAM" id="SSF111126">
    <property type="entry name" value="Ligand-binding domain in the NO signalling and Golgi transport"/>
    <property type="match status" value="1"/>
</dbReference>
<comment type="function">
    <text evidence="1 10">May play a role in vesicular transport from endoplasmic reticulum to Golgi.</text>
</comment>
<comment type="similarity">
    <text evidence="4 10">Belongs to the TRAPP small subunits family. BET3 subfamily.</text>
</comment>
<evidence type="ECO:0000313" key="11">
    <source>
        <dbReference type="EMBL" id="KAL0275842.1"/>
    </source>
</evidence>
<dbReference type="GO" id="GO:1990070">
    <property type="term" value="C:TRAPPI protein complex"/>
    <property type="evidence" value="ECO:0007669"/>
    <property type="project" value="TreeGrafter"/>
</dbReference>
<sequence>MNLNSGITISAVRPKTGILDKSLSKGRGEVSVSCFALLFSEIVQYCQNKVYTVPELQNKLSEIGQDVGIKIIDLLMVRERNCKRETKLLNILLFIKSTLWKTLFGHEADKVELANDDDKTYYIIEKDPLVNKYISVPKDKGSLNCAVFTAGIIEAVLCGSGFPAKVTAHWHKGTTYMIKFEESVIAREKQMDDR</sequence>
<evidence type="ECO:0000256" key="3">
    <source>
        <dbReference type="ARBA" id="ARBA00004240"/>
    </source>
</evidence>
<dbReference type="InterPro" id="IPR016696">
    <property type="entry name" value="TRAPP-I_su5"/>
</dbReference>
<evidence type="ECO:0000256" key="10">
    <source>
        <dbReference type="PIRNR" id="PIRNR017479"/>
    </source>
</evidence>
<dbReference type="GO" id="GO:1990072">
    <property type="term" value="C:TRAPPIII protein complex"/>
    <property type="evidence" value="ECO:0007669"/>
    <property type="project" value="TreeGrafter"/>
</dbReference>
<dbReference type="InterPro" id="IPR024096">
    <property type="entry name" value="NO_sig/Golgi_transp_ligand-bd"/>
</dbReference>
<dbReference type="PANTHER" id="PTHR20902">
    <property type="entry name" value="41-2 PROTEIN ANTIGEN-RELATED"/>
    <property type="match status" value="1"/>
</dbReference>
<dbReference type="Gene3D" id="3.30.1380.20">
    <property type="entry name" value="Trafficking protein particle complex subunit 3"/>
    <property type="match status" value="1"/>
</dbReference>
<keyword evidence="5 10" id="KW-0813">Transport</keyword>
<dbReference type="PIRSF" id="PIRSF017479">
    <property type="entry name" value="TRAPP_I_complex_Trs31"/>
    <property type="match status" value="1"/>
</dbReference>
<keyword evidence="6 10" id="KW-0256">Endoplasmic reticulum</keyword>
<accession>A0AAW2I2F5</accession>
<comment type="caution">
    <text evidence="11">The sequence shown here is derived from an EMBL/GenBank/DDBJ whole genome shotgun (WGS) entry which is preliminary data.</text>
</comment>
<evidence type="ECO:0000256" key="2">
    <source>
        <dbReference type="ARBA" id="ARBA00004222"/>
    </source>
</evidence>
<name>A0AAW2I2F5_9NEOP</name>
<evidence type="ECO:0000256" key="1">
    <source>
        <dbReference type="ARBA" id="ARBA00002910"/>
    </source>
</evidence>
<evidence type="ECO:0000256" key="9">
    <source>
        <dbReference type="ARBA" id="ARBA00068379"/>
    </source>
</evidence>
<dbReference type="GO" id="GO:1990071">
    <property type="term" value="C:TRAPPII protein complex"/>
    <property type="evidence" value="ECO:0007669"/>
    <property type="project" value="TreeGrafter"/>
</dbReference>
<dbReference type="InterPro" id="IPR007194">
    <property type="entry name" value="TRAPP_component"/>
</dbReference>
<dbReference type="GO" id="GO:0006888">
    <property type="term" value="P:endoplasmic reticulum to Golgi vesicle-mediated transport"/>
    <property type="evidence" value="ECO:0007669"/>
    <property type="project" value="TreeGrafter"/>
</dbReference>